<name>R4YQE9_OLEAN</name>
<keyword evidence="2" id="KW-1185">Reference proteome</keyword>
<protein>
    <submittedName>
        <fullName evidence="1">Uncharacterized protein</fullName>
    </submittedName>
</protein>
<sequence>MKTMHIPVAVTLLSMSLISGCNTKSSSNSTVTEQPQMNQEVKFSALSRDAFAQASESEPLTLNGLEIENDVISADFYNDLLITQ</sequence>
<organism evidence="1 2">
    <name type="scientific">Oleispira antarctica RB-8</name>
    <dbReference type="NCBI Taxonomy" id="698738"/>
    <lineage>
        <taxon>Bacteria</taxon>
        <taxon>Pseudomonadati</taxon>
        <taxon>Pseudomonadota</taxon>
        <taxon>Gammaproteobacteria</taxon>
        <taxon>Oceanospirillales</taxon>
        <taxon>Oceanospirillaceae</taxon>
        <taxon>Oleispira</taxon>
    </lineage>
</organism>
<dbReference type="AlphaFoldDB" id="R4YQE9"/>
<gene>
    <name evidence="1" type="ORF">OLEAN_C31460</name>
</gene>
<dbReference type="EMBL" id="FO203512">
    <property type="protein sequence ID" value="CCK77322.1"/>
    <property type="molecule type" value="Genomic_DNA"/>
</dbReference>
<dbReference type="PROSITE" id="PS51257">
    <property type="entry name" value="PROKAR_LIPOPROTEIN"/>
    <property type="match status" value="1"/>
</dbReference>
<evidence type="ECO:0000313" key="1">
    <source>
        <dbReference type="EMBL" id="CCK77322.1"/>
    </source>
</evidence>
<reference evidence="1 2" key="1">
    <citation type="journal article" date="2013" name="Nat. Commun.">
        <title>Genome sequence and functional genomic analysis of the oil-degrading bacterium Oleispira antarctica.</title>
        <authorList>
            <person name="Kube M."/>
            <person name="Chernikova T.N."/>
            <person name="Al-Ramahi Y."/>
            <person name="Beloqui A."/>
            <person name="Lopez-Cortez N."/>
            <person name="Guazzaroni M.E."/>
            <person name="Heipieper H.J."/>
            <person name="Klages S."/>
            <person name="Kotsyurbenko O.R."/>
            <person name="Langer I."/>
            <person name="Nechitaylo T.Y."/>
            <person name="Lunsdorf H."/>
            <person name="Fernandez M."/>
            <person name="Juarez S."/>
            <person name="Ciordia S."/>
            <person name="Singer A."/>
            <person name="Kagan O."/>
            <person name="Egorova O."/>
            <person name="Petit P.A."/>
            <person name="Stogios P."/>
            <person name="Kim Y."/>
            <person name="Tchigvintsev A."/>
            <person name="Flick R."/>
            <person name="Denaro R."/>
            <person name="Genovese M."/>
            <person name="Albar J.P."/>
            <person name="Reva O.N."/>
            <person name="Martinez-Gomariz M."/>
            <person name="Tran H."/>
            <person name="Ferrer M."/>
            <person name="Savchenko A."/>
            <person name="Yakunin A.F."/>
            <person name="Yakimov M.M."/>
            <person name="Golyshina O.V."/>
            <person name="Reinhardt R."/>
            <person name="Golyshin P.N."/>
        </authorList>
    </citation>
    <scope>NUCLEOTIDE SEQUENCE [LARGE SCALE GENOMIC DNA]</scope>
</reference>
<accession>R4YQE9</accession>
<dbReference type="STRING" id="698738.OLEAN_C31460"/>
<dbReference type="OrthoDB" id="5769598at2"/>
<proteinExistence type="predicted"/>
<dbReference type="Proteomes" id="UP000032749">
    <property type="component" value="Chromosome"/>
</dbReference>
<dbReference type="KEGG" id="oai:OLEAN_C31460"/>
<evidence type="ECO:0000313" key="2">
    <source>
        <dbReference type="Proteomes" id="UP000032749"/>
    </source>
</evidence>
<dbReference type="HOGENOM" id="CLU_2524283_0_0_6"/>